<dbReference type="Proteomes" id="UP000054248">
    <property type="component" value="Unassembled WGS sequence"/>
</dbReference>
<accession>A0A0C3MJM7</accession>
<name>A0A0C3MJM7_9AGAM</name>
<dbReference type="HOGENOM" id="CLU_558008_0_0_1"/>
<evidence type="ECO:0000313" key="1">
    <source>
        <dbReference type="EMBL" id="KIO33902.1"/>
    </source>
</evidence>
<protein>
    <submittedName>
        <fullName evidence="1">Uncharacterized protein</fullName>
    </submittedName>
</protein>
<dbReference type="OrthoDB" id="10586148at2759"/>
<organism evidence="1 2">
    <name type="scientific">Tulasnella calospora MUT 4182</name>
    <dbReference type="NCBI Taxonomy" id="1051891"/>
    <lineage>
        <taxon>Eukaryota</taxon>
        <taxon>Fungi</taxon>
        <taxon>Dikarya</taxon>
        <taxon>Basidiomycota</taxon>
        <taxon>Agaricomycotina</taxon>
        <taxon>Agaricomycetes</taxon>
        <taxon>Cantharellales</taxon>
        <taxon>Tulasnellaceae</taxon>
        <taxon>Tulasnella</taxon>
    </lineage>
</organism>
<reference evidence="1 2" key="1">
    <citation type="submission" date="2014-04" db="EMBL/GenBank/DDBJ databases">
        <authorList>
            <consortium name="DOE Joint Genome Institute"/>
            <person name="Kuo A."/>
            <person name="Girlanda M."/>
            <person name="Perotto S."/>
            <person name="Kohler A."/>
            <person name="Nagy L.G."/>
            <person name="Floudas D."/>
            <person name="Copeland A."/>
            <person name="Barry K.W."/>
            <person name="Cichocki N."/>
            <person name="Veneault-Fourrey C."/>
            <person name="LaButti K."/>
            <person name="Lindquist E.A."/>
            <person name="Lipzen A."/>
            <person name="Lundell T."/>
            <person name="Morin E."/>
            <person name="Murat C."/>
            <person name="Sun H."/>
            <person name="Tunlid A."/>
            <person name="Henrissat B."/>
            <person name="Grigoriev I.V."/>
            <person name="Hibbett D.S."/>
            <person name="Martin F."/>
            <person name="Nordberg H.P."/>
            <person name="Cantor M.N."/>
            <person name="Hua S.X."/>
        </authorList>
    </citation>
    <scope>NUCLEOTIDE SEQUENCE [LARGE SCALE GENOMIC DNA]</scope>
    <source>
        <strain evidence="1 2">MUT 4182</strain>
    </source>
</reference>
<proteinExistence type="predicted"/>
<gene>
    <name evidence="1" type="ORF">M407DRAFT_227027</name>
</gene>
<sequence length="489" mass="54744">MAKSVPWPMPPEAIFQALNQMPYGSGTPHQLERLALTEVYSMILYSLNSRPLKTFSPDATVDWIKLLPSRRPSIELRTKMQILKLRYFPQASNLLLGLYYLLLLPIGQPVGHMRASQNSSEIDCFRQCLRLCHLQHGMSGDPVTPLHGLAEELMENAVIDIHGFRHPRNIASKERSCLDLAKIYGWLVLGPKGIPTFPLWEAFLDSIQRVVDNLPLHEETKRLAIACLDRISKDVTKEQNSLGFTLPNLRLGFQSLPADELAERQIREGKDARLRKVLERSWTMVPPPLEWTELRNKGESTTSMGITTMAAETDPREFSTPMCLQASEPPLARLPSFSDDASSDAGDMPREWLSGRGSPTTHSAGTFSTLQSTSRTTNDYLSIALSSFRSQQWLLTPPSDPTSQRCLGETGPKLTSNNLQAMKKADAPMPPAHQLLPREYHPGLFDWVLRVGKGVANAIGKVPGFEDELIVKDFDRTLTETKKEGHWAS</sequence>
<dbReference type="AlphaFoldDB" id="A0A0C3MJM7"/>
<keyword evidence="2" id="KW-1185">Reference proteome</keyword>
<dbReference type="EMBL" id="KN822945">
    <property type="protein sequence ID" value="KIO33902.1"/>
    <property type="molecule type" value="Genomic_DNA"/>
</dbReference>
<reference evidence="2" key="2">
    <citation type="submission" date="2015-01" db="EMBL/GenBank/DDBJ databases">
        <title>Evolutionary Origins and Diversification of the Mycorrhizal Mutualists.</title>
        <authorList>
            <consortium name="DOE Joint Genome Institute"/>
            <consortium name="Mycorrhizal Genomics Consortium"/>
            <person name="Kohler A."/>
            <person name="Kuo A."/>
            <person name="Nagy L.G."/>
            <person name="Floudas D."/>
            <person name="Copeland A."/>
            <person name="Barry K.W."/>
            <person name="Cichocki N."/>
            <person name="Veneault-Fourrey C."/>
            <person name="LaButti K."/>
            <person name="Lindquist E.A."/>
            <person name="Lipzen A."/>
            <person name="Lundell T."/>
            <person name="Morin E."/>
            <person name="Murat C."/>
            <person name="Riley R."/>
            <person name="Ohm R."/>
            <person name="Sun H."/>
            <person name="Tunlid A."/>
            <person name="Henrissat B."/>
            <person name="Grigoriev I.V."/>
            <person name="Hibbett D.S."/>
            <person name="Martin F."/>
        </authorList>
    </citation>
    <scope>NUCLEOTIDE SEQUENCE [LARGE SCALE GENOMIC DNA]</scope>
    <source>
        <strain evidence="2">MUT 4182</strain>
    </source>
</reference>
<evidence type="ECO:0000313" key="2">
    <source>
        <dbReference type="Proteomes" id="UP000054248"/>
    </source>
</evidence>